<proteinExistence type="predicted"/>
<evidence type="ECO:0000256" key="1">
    <source>
        <dbReference type="ARBA" id="ARBA00001917"/>
    </source>
</evidence>
<evidence type="ECO:0000259" key="5">
    <source>
        <dbReference type="Pfam" id="PF12766"/>
    </source>
</evidence>
<dbReference type="Proteomes" id="UP000667650">
    <property type="component" value="Unassembled WGS sequence"/>
</dbReference>
<reference evidence="6" key="1">
    <citation type="submission" date="2020-01" db="EMBL/GenBank/DDBJ databases">
        <title>Muricauda ochracea sp. nov., isolated from a tidal flat of Garorim bay in Korea.</title>
        <authorList>
            <person name="Kim D."/>
            <person name="Yoo Y."/>
            <person name="Kim J.-J."/>
        </authorList>
    </citation>
    <scope>NUCLEOTIDE SEQUENCE</scope>
    <source>
        <strain evidence="6">JGD-17</strain>
    </source>
</reference>
<keyword evidence="4" id="KW-0560">Oxidoreductase</keyword>
<dbReference type="GO" id="GO:0008615">
    <property type="term" value="P:pyridoxine biosynthetic process"/>
    <property type="evidence" value="ECO:0007669"/>
    <property type="project" value="InterPro"/>
</dbReference>
<dbReference type="AlphaFoldDB" id="A0A964WYQ9"/>
<keyword evidence="2" id="KW-0285">Flavoprotein</keyword>
<comment type="cofactor">
    <cofactor evidence="1">
        <name>FMN</name>
        <dbReference type="ChEBI" id="CHEBI:58210"/>
    </cofactor>
</comment>
<organism evidence="6 7">
    <name type="scientific">Flagellimonas ochracea</name>
    <dbReference type="NCBI Taxonomy" id="2696472"/>
    <lineage>
        <taxon>Bacteria</taxon>
        <taxon>Pseudomonadati</taxon>
        <taxon>Bacteroidota</taxon>
        <taxon>Flavobacteriia</taxon>
        <taxon>Flavobacteriales</taxon>
        <taxon>Flavobacteriaceae</taxon>
        <taxon>Flagellimonas</taxon>
    </lineage>
</organism>
<dbReference type="GO" id="GO:0010181">
    <property type="term" value="F:FMN binding"/>
    <property type="evidence" value="ECO:0007669"/>
    <property type="project" value="InterPro"/>
</dbReference>
<dbReference type="InterPro" id="IPR024624">
    <property type="entry name" value="Pyridox_Oxase_Alr4036_FMN-bd"/>
</dbReference>
<dbReference type="Pfam" id="PF12766">
    <property type="entry name" value="Pyridox_oxase_2"/>
    <property type="match status" value="1"/>
</dbReference>
<dbReference type="EMBL" id="JAAABI010000007">
    <property type="protein sequence ID" value="NAY93157.1"/>
    <property type="molecule type" value="Genomic_DNA"/>
</dbReference>
<dbReference type="InterPro" id="IPR012349">
    <property type="entry name" value="Split_barrel_FMN-bd"/>
</dbReference>
<gene>
    <name evidence="6" type="ORF">GTQ34_14675</name>
</gene>
<dbReference type="PANTHER" id="PTHR10851">
    <property type="entry name" value="PYRIDOXINE-5-PHOSPHATE OXIDASE"/>
    <property type="match status" value="1"/>
</dbReference>
<comment type="caution">
    <text evidence="6">The sequence shown here is derived from an EMBL/GenBank/DDBJ whole genome shotgun (WGS) entry which is preliminary data.</text>
</comment>
<evidence type="ECO:0000256" key="3">
    <source>
        <dbReference type="ARBA" id="ARBA00022643"/>
    </source>
</evidence>
<protein>
    <submittedName>
        <fullName evidence="6">Pyridoxamine 5'-phosphate oxidase family protein</fullName>
    </submittedName>
</protein>
<keyword evidence="3" id="KW-0288">FMN</keyword>
<name>A0A964WYQ9_9FLAO</name>
<dbReference type="RefSeq" id="WP_166524570.1">
    <property type="nucleotide sequence ID" value="NZ_JAAABI010000007.1"/>
</dbReference>
<dbReference type="SUPFAM" id="SSF50475">
    <property type="entry name" value="FMN-binding split barrel"/>
    <property type="match status" value="1"/>
</dbReference>
<evidence type="ECO:0000313" key="6">
    <source>
        <dbReference type="EMBL" id="NAY93157.1"/>
    </source>
</evidence>
<dbReference type="PANTHER" id="PTHR10851:SF3">
    <property type="entry name" value="PYRIDOXINE_PYRIDOXAMINE 5'-PHOSPHATE OXIDASE 2"/>
    <property type="match status" value="1"/>
</dbReference>
<evidence type="ECO:0000256" key="2">
    <source>
        <dbReference type="ARBA" id="ARBA00022630"/>
    </source>
</evidence>
<keyword evidence="7" id="KW-1185">Reference proteome</keyword>
<sequence length="181" mass="21066">MIQDLFKELTAELRLGASKKGHPFRYFALATQGLQNDIGLRTVVLRRVSPEFHLTFYTDSRSSKIKELNKNQHISALFYHPKKLFQLKVEGKGQLVTDRQLIENHWKNVPTKARRDYTVFIPPGSTIKSPEAIDYLQDKNHFAIVNLIPQKFEYLKLGRPNHTRVQFLPHGNIWKGTYLIP</sequence>
<dbReference type="Gene3D" id="2.30.110.10">
    <property type="entry name" value="Electron Transport, Fmn-binding Protein, Chain A"/>
    <property type="match status" value="1"/>
</dbReference>
<dbReference type="InterPro" id="IPR000659">
    <property type="entry name" value="Pyridox_Oxase"/>
</dbReference>
<evidence type="ECO:0000313" key="7">
    <source>
        <dbReference type="Proteomes" id="UP000667650"/>
    </source>
</evidence>
<accession>A0A964WYQ9</accession>
<evidence type="ECO:0000256" key="4">
    <source>
        <dbReference type="ARBA" id="ARBA00023002"/>
    </source>
</evidence>
<feature type="domain" description="Pyridoxamine 5'-phosphate oxidase Alr4036 family FMN-binding" evidence="5">
    <location>
        <begin position="17"/>
        <end position="96"/>
    </location>
</feature>
<dbReference type="GO" id="GO:0004733">
    <property type="term" value="F:pyridoxamine phosphate oxidase activity"/>
    <property type="evidence" value="ECO:0007669"/>
    <property type="project" value="InterPro"/>
</dbReference>